<sequence length="123" mass="14226">MRHDLFAAVTFDGRGKGGSAPRLLRYSEQFLPGHTIISFWFGQTLSKIGDDTPLTIYILRQYSPKGLMTCICIQNKLFPNFRICQDWSRCQCVLKLIKGVVTINRPDEFLFCHSQFMEWSGDR</sequence>
<name>A0A8X6W6T8_TRICX</name>
<evidence type="ECO:0000313" key="2">
    <source>
        <dbReference type="Proteomes" id="UP000887159"/>
    </source>
</evidence>
<keyword evidence="2" id="KW-1185">Reference proteome</keyword>
<proteinExistence type="predicted"/>
<dbReference type="Proteomes" id="UP000887159">
    <property type="component" value="Unassembled WGS sequence"/>
</dbReference>
<protein>
    <submittedName>
        <fullName evidence="1">Uncharacterized protein</fullName>
    </submittedName>
</protein>
<comment type="caution">
    <text evidence="1">The sequence shown here is derived from an EMBL/GenBank/DDBJ whole genome shotgun (WGS) entry which is preliminary data.</text>
</comment>
<dbReference type="EMBL" id="BMAU01021386">
    <property type="protein sequence ID" value="GFY28766.1"/>
    <property type="molecule type" value="Genomic_DNA"/>
</dbReference>
<gene>
    <name evidence="1" type="ORF">TNCV_3441331</name>
</gene>
<evidence type="ECO:0000313" key="1">
    <source>
        <dbReference type="EMBL" id="GFY28766.1"/>
    </source>
</evidence>
<dbReference type="AlphaFoldDB" id="A0A8X6W6T8"/>
<organism evidence="1 2">
    <name type="scientific">Trichonephila clavipes</name>
    <name type="common">Golden silk orbweaver</name>
    <name type="synonym">Nephila clavipes</name>
    <dbReference type="NCBI Taxonomy" id="2585209"/>
    <lineage>
        <taxon>Eukaryota</taxon>
        <taxon>Metazoa</taxon>
        <taxon>Ecdysozoa</taxon>
        <taxon>Arthropoda</taxon>
        <taxon>Chelicerata</taxon>
        <taxon>Arachnida</taxon>
        <taxon>Araneae</taxon>
        <taxon>Araneomorphae</taxon>
        <taxon>Entelegynae</taxon>
        <taxon>Araneoidea</taxon>
        <taxon>Nephilidae</taxon>
        <taxon>Trichonephila</taxon>
    </lineage>
</organism>
<reference evidence="1" key="1">
    <citation type="submission" date="2020-08" db="EMBL/GenBank/DDBJ databases">
        <title>Multicomponent nature underlies the extraordinary mechanical properties of spider dragline silk.</title>
        <authorList>
            <person name="Kono N."/>
            <person name="Nakamura H."/>
            <person name="Mori M."/>
            <person name="Yoshida Y."/>
            <person name="Ohtoshi R."/>
            <person name="Malay A.D."/>
            <person name="Moran D.A.P."/>
            <person name="Tomita M."/>
            <person name="Numata K."/>
            <person name="Arakawa K."/>
        </authorList>
    </citation>
    <scope>NUCLEOTIDE SEQUENCE</scope>
</reference>
<accession>A0A8X6W6T8</accession>